<protein>
    <submittedName>
        <fullName evidence="1">DUF494 family protein</fullName>
    </submittedName>
</protein>
<dbReference type="PANTHER" id="PTHR38692:SF1">
    <property type="entry name" value="PROTEIN SMG"/>
    <property type="match status" value="1"/>
</dbReference>
<dbReference type="EMBL" id="DRTD01000295">
    <property type="protein sequence ID" value="HHE54920.1"/>
    <property type="molecule type" value="Genomic_DNA"/>
</dbReference>
<dbReference type="Proteomes" id="UP000886111">
    <property type="component" value="Unassembled WGS sequence"/>
</dbReference>
<reference evidence="1" key="1">
    <citation type="journal article" date="2020" name="mSystems">
        <title>Genome- and Community-Level Interaction Insights into Carbon Utilization and Element Cycling Functions of Hydrothermarchaeota in Hydrothermal Sediment.</title>
        <authorList>
            <person name="Zhou Z."/>
            <person name="Liu Y."/>
            <person name="Xu W."/>
            <person name="Pan J."/>
            <person name="Luo Z.H."/>
            <person name="Li M."/>
        </authorList>
    </citation>
    <scope>NUCLEOTIDE SEQUENCE [LARGE SCALE GENOMIC DNA]</scope>
    <source>
        <strain evidence="1">HyVt-76</strain>
    </source>
</reference>
<accession>A0A7V5H3M7</accession>
<evidence type="ECO:0000313" key="1">
    <source>
        <dbReference type="EMBL" id="HHE54920.1"/>
    </source>
</evidence>
<gene>
    <name evidence="1" type="ORF">ENL21_04000</name>
</gene>
<dbReference type="PANTHER" id="PTHR38692">
    <property type="entry name" value="PROTEIN SMG"/>
    <property type="match status" value="1"/>
</dbReference>
<dbReference type="AlphaFoldDB" id="A0A7V5H3M7"/>
<dbReference type="Pfam" id="PF04361">
    <property type="entry name" value="DUF494"/>
    <property type="match status" value="1"/>
</dbReference>
<proteinExistence type="predicted"/>
<organism evidence="1">
    <name type="scientific">Caldithrix abyssi</name>
    <dbReference type="NCBI Taxonomy" id="187145"/>
    <lineage>
        <taxon>Bacteria</taxon>
        <taxon>Pseudomonadati</taxon>
        <taxon>Calditrichota</taxon>
        <taxon>Calditrichia</taxon>
        <taxon>Calditrichales</taxon>
        <taxon>Calditrichaceae</taxon>
        <taxon>Caldithrix</taxon>
    </lineage>
</organism>
<dbReference type="InterPro" id="IPR007456">
    <property type="entry name" value="Smg"/>
</dbReference>
<name>A0A7V5H3M7_CALAY</name>
<sequence length="156" mass="17888">MHERLIEVIMYLLKEFKSNRTNENYHSLSQELSAKGYSNVEINFALNWIFNNLSQKQGKINQDIEYSSRANRLLHQLERIILTPEAYGYLLQMHQLGLLNDAEFEEVIDGAILEASPVIDIEDIKRIAALVVFGGDPEKKGAWEGFLFPFGSNTIQ</sequence>
<comment type="caution">
    <text evidence="1">The sequence shown here is derived from an EMBL/GenBank/DDBJ whole genome shotgun (WGS) entry which is preliminary data.</text>
</comment>